<organism evidence="2 3">
    <name type="scientific">Solimonas fluminis</name>
    <dbReference type="NCBI Taxonomy" id="2086571"/>
    <lineage>
        <taxon>Bacteria</taxon>
        <taxon>Pseudomonadati</taxon>
        <taxon>Pseudomonadota</taxon>
        <taxon>Gammaproteobacteria</taxon>
        <taxon>Nevskiales</taxon>
        <taxon>Nevskiaceae</taxon>
        <taxon>Solimonas</taxon>
    </lineage>
</organism>
<accession>A0A2S5TH55</accession>
<dbReference type="Gene3D" id="3.40.50.1820">
    <property type="entry name" value="alpha/beta hydrolase"/>
    <property type="match status" value="1"/>
</dbReference>
<dbReference type="EMBL" id="PSNW01000004">
    <property type="protein sequence ID" value="PPE74291.1"/>
    <property type="molecule type" value="Genomic_DNA"/>
</dbReference>
<keyword evidence="2" id="KW-0378">Hydrolase</keyword>
<gene>
    <name evidence="2" type="ORF">C3942_09695</name>
</gene>
<dbReference type="AlphaFoldDB" id="A0A2S5TH55"/>
<evidence type="ECO:0000313" key="2">
    <source>
        <dbReference type="EMBL" id="PPE74291.1"/>
    </source>
</evidence>
<dbReference type="PRINTS" id="PR00111">
    <property type="entry name" value="ABHYDROLASE"/>
</dbReference>
<dbReference type="InterPro" id="IPR029058">
    <property type="entry name" value="AB_hydrolase_fold"/>
</dbReference>
<feature type="domain" description="AB hydrolase-1" evidence="1">
    <location>
        <begin position="62"/>
        <end position="274"/>
    </location>
</feature>
<dbReference type="Proteomes" id="UP000238220">
    <property type="component" value="Unassembled WGS sequence"/>
</dbReference>
<comment type="caution">
    <text evidence="2">The sequence shown here is derived from an EMBL/GenBank/DDBJ whole genome shotgun (WGS) entry which is preliminary data.</text>
</comment>
<keyword evidence="3" id="KW-1185">Reference proteome</keyword>
<evidence type="ECO:0000313" key="3">
    <source>
        <dbReference type="Proteomes" id="UP000238220"/>
    </source>
</evidence>
<dbReference type="GO" id="GO:0016787">
    <property type="term" value="F:hydrolase activity"/>
    <property type="evidence" value="ECO:0007669"/>
    <property type="project" value="UniProtKB-KW"/>
</dbReference>
<dbReference type="PANTHER" id="PTHR46438:SF11">
    <property type="entry name" value="LIPASE-RELATED"/>
    <property type="match status" value="1"/>
</dbReference>
<dbReference type="PANTHER" id="PTHR46438">
    <property type="entry name" value="ALPHA/BETA-HYDROLASES SUPERFAMILY PROTEIN"/>
    <property type="match status" value="1"/>
</dbReference>
<dbReference type="Pfam" id="PF00561">
    <property type="entry name" value="Abhydrolase_1"/>
    <property type="match status" value="1"/>
</dbReference>
<proteinExistence type="predicted"/>
<reference evidence="2 3" key="1">
    <citation type="submission" date="2018-02" db="EMBL/GenBank/DDBJ databases">
        <title>Genome sequencing of Solimonas sp. HR-BB.</title>
        <authorList>
            <person name="Lee Y."/>
            <person name="Jeon C.O."/>
        </authorList>
    </citation>
    <scope>NUCLEOTIDE SEQUENCE [LARGE SCALE GENOMIC DNA]</scope>
    <source>
        <strain evidence="2 3">HR-BB</strain>
    </source>
</reference>
<dbReference type="RefSeq" id="WP_104230179.1">
    <property type="nucleotide sequence ID" value="NZ_PSNW01000004.1"/>
</dbReference>
<dbReference type="OrthoDB" id="9780765at2"/>
<sequence>MLAAALDSLINRSLSAPDASGWPAGTRLVDTRIGRLRVLDTGGKGPVVLMVPDGPNVIEHHAAVIERLRPYARVVCFDLPGFGQSRPALGYGHRLQEGAGAVLAVMDALDIREAALHFSCANGLYAIAAAKAAPHRIRRLLLCQTPSMPAMRAWTQKNVPKPLQVPVVGQLLMRASRRRFASVWYGIALPDRSRFDEFLAPAHHSLTHGGCFCLAGVVQGLSQARDGELEGVKTPALLIWGERDRSHRRTSPDSLRELLPQARVERFADCGHFPDLEQPQRYAELALATLNA</sequence>
<protein>
    <submittedName>
        <fullName evidence="2">Alpha/beta hydrolase</fullName>
    </submittedName>
</protein>
<name>A0A2S5TH55_9GAMM</name>
<dbReference type="SUPFAM" id="SSF53474">
    <property type="entry name" value="alpha/beta-Hydrolases"/>
    <property type="match status" value="1"/>
</dbReference>
<dbReference type="InterPro" id="IPR000073">
    <property type="entry name" value="AB_hydrolase_1"/>
</dbReference>
<evidence type="ECO:0000259" key="1">
    <source>
        <dbReference type="Pfam" id="PF00561"/>
    </source>
</evidence>